<dbReference type="Gene3D" id="3.30.2310.20">
    <property type="entry name" value="RelE-like"/>
    <property type="match status" value="1"/>
</dbReference>
<keyword evidence="1" id="KW-1277">Toxin-antitoxin system</keyword>
<dbReference type="InterPro" id="IPR035093">
    <property type="entry name" value="RelE/ParE_toxin_dom_sf"/>
</dbReference>
<gene>
    <name evidence="2" type="ORF">ACFFVF_13730</name>
</gene>
<protein>
    <submittedName>
        <fullName evidence="2">Type II toxin-antitoxin system RelE/ParE family toxin</fullName>
    </submittedName>
</protein>
<comment type="caution">
    <text evidence="2">The sequence shown here is derived from an EMBL/GenBank/DDBJ whole genome shotgun (WGS) entry which is preliminary data.</text>
</comment>
<sequence>MAYKIVVSPRAQKEIIKAIDYYLERSEDAPSNFITQLEKCYAFLESNPFFVIRYKNVRSLKLKKFPYSLYFNVNEKTEVIEILSCFHNRLNPKKRPKR</sequence>
<evidence type="ECO:0000256" key="1">
    <source>
        <dbReference type="ARBA" id="ARBA00022649"/>
    </source>
</evidence>
<name>A0ABV5GQE6_9FLAO</name>
<dbReference type="RefSeq" id="WP_236457528.1">
    <property type="nucleotide sequence ID" value="NZ_CBCSGE010000006.1"/>
</dbReference>
<organism evidence="2 3">
    <name type="scientific">Flavobacterium jumunjinense</name>
    <dbReference type="NCBI Taxonomy" id="998845"/>
    <lineage>
        <taxon>Bacteria</taxon>
        <taxon>Pseudomonadati</taxon>
        <taxon>Bacteroidota</taxon>
        <taxon>Flavobacteriia</taxon>
        <taxon>Flavobacteriales</taxon>
        <taxon>Flavobacteriaceae</taxon>
        <taxon>Flavobacterium</taxon>
    </lineage>
</organism>
<dbReference type="InterPro" id="IPR007712">
    <property type="entry name" value="RelE/ParE_toxin"/>
</dbReference>
<evidence type="ECO:0000313" key="2">
    <source>
        <dbReference type="EMBL" id="MFB9097577.1"/>
    </source>
</evidence>
<dbReference type="Proteomes" id="UP001589607">
    <property type="component" value="Unassembled WGS sequence"/>
</dbReference>
<reference evidence="2 3" key="1">
    <citation type="submission" date="2024-09" db="EMBL/GenBank/DDBJ databases">
        <authorList>
            <person name="Sun Q."/>
            <person name="Mori K."/>
        </authorList>
    </citation>
    <scope>NUCLEOTIDE SEQUENCE [LARGE SCALE GENOMIC DNA]</scope>
    <source>
        <strain evidence="2 3">CECT 7955</strain>
    </source>
</reference>
<dbReference type="Pfam" id="PF05016">
    <property type="entry name" value="ParE_toxin"/>
    <property type="match status" value="1"/>
</dbReference>
<keyword evidence="3" id="KW-1185">Reference proteome</keyword>
<evidence type="ECO:0000313" key="3">
    <source>
        <dbReference type="Proteomes" id="UP001589607"/>
    </source>
</evidence>
<proteinExistence type="predicted"/>
<dbReference type="EMBL" id="JBHMEY010000059">
    <property type="protein sequence ID" value="MFB9097577.1"/>
    <property type="molecule type" value="Genomic_DNA"/>
</dbReference>
<accession>A0ABV5GQE6</accession>